<comment type="caution">
    <text evidence="1">The sequence shown here is derived from an EMBL/GenBank/DDBJ whole genome shotgun (WGS) entry which is preliminary data.</text>
</comment>
<evidence type="ECO:0000313" key="2">
    <source>
        <dbReference type="Proteomes" id="UP000017842"/>
    </source>
</evidence>
<gene>
    <name evidence="1" type="ORF">MGMO_174c00080</name>
</gene>
<dbReference type="Proteomes" id="UP000017842">
    <property type="component" value="Unassembled WGS sequence"/>
</dbReference>
<protein>
    <submittedName>
        <fullName evidence="1">Uncharacterized protein</fullName>
    </submittedName>
</protein>
<reference evidence="1 2" key="1">
    <citation type="journal article" date="2013" name="Genome Announc.">
        <title>Draft Genome Sequence of the Methanotrophic Gammaproteobacterium Methyloglobulus morosus DSM 22980 Strain KoM1.</title>
        <authorList>
            <person name="Poehlein A."/>
            <person name="Deutzmann J.S."/>
            <person name="Daniel R."/>
            <person name="Simeonova D.D."/>
        </authorList>
    </citation>
    <scope>NUCLEOTIDE SEQUENCE [LARGE SCALE GENOMIC DNA]</scope>
    <source>
        <strain evidence="1 2">KoM1</strain>
    </source>
</reference>
<dbReference type="EMBL" id="AYLO01000159">
    <property type="protein sequence ID" value="ESS66942.1"/>
    <property type="molecule type" value="Genomic_DNA"/>
</dbReference>
<accession>V5BLA4</accession>
<name>V5BLA4_9GAMM</name>
<dbReference type="AlphaFoldDB" id="V5BLA4"/>
<sequence>MLGIAHNGDAKFLLCAILSEYREYESTDLTLCCTDINFKGDGGGNTDNKPLGLVRVMMEQYKFNFVGRVDVALLL</sequence>
<evidence type="ECO:0000313" key="1">
    <source>
        <dbReference type="EMBL" id="ESS66942.1"/>
    </source>
</evidence>
<proteinExistence type="predicted"/>
<organism evidence="1 2">
    <name type="scientific">Methyloglobulus morosus KoM1</name>
    <dbReference type="NCBI Taxonomy" id="1116472"/>
    <lineage>
        <taxon>Bacteria</taxon>
        <taxon>Pseudomonadati</taxon>
        <taxon>Pseudomonadota</taxon>
        <taxon>Gammaproteobacteria</taxon>
        <taxon>Methylococcales</taxon>
        <taxon>Methylococcaceae</taxon>
        <taxon>Methyloglobulus</taxon>
    </lineage>
</organism>
<keyword evidence="2" id="KW-1185">Reference proteome</keyword>
<dbReference type="STRING" id="1116472.MGMO_174c00080"/>